<dbReference type="CDD" id="cd05251">
    <property type="entry name" value="NmrA_like_SDR_a"/>
    <property type="match status" value="1"/>
</dbReference>
<organism evidence="4 5">
    <name type="scientific">Phialocephala subalpina</name>
    <dbReference type="NCBI Taxonomy" id="576137"/>
    <lineage>
        <taxon>Eukaryota</taxon>
        <taxon>Fungi</taxon>
        <taxon>Dikarya</taxon>
        <taxon>Ascomycota</taxon>
        <taxon>Pezizomycotina</taxon>
        <taxon>Leotiomycetes</taxon>
        <taxon>Helotiales</taxon>
        <taxon>Mollisiaceae</taxon>
        <taxon>Phialocephala</taxon>
        <taxon>Phialocephala fortinii species complex</taxon>
    </lineage>
</organism>
<dbReference type="InterPro" id="IPR008030">
    <property type="entry name" value="NmrA-like"/>
</dbReference>
<evidence type="ECO:0000256" key="2">
    <source>
        <dbReference type="ARBA" id="ARBA00022857"/>
    </source>
</evidence>
<comment type="similarity">
    <text evidence="1">Belongs to the NmrA-type oxidoreductase family.</text>
</comment>
<dbReference type="GO" id="GO:0005634">
    <property type="term" value="C:nucleus"/>
    <property type="evidence" value="ECO:0007669"/>
    <property type="project" value="TreeGrafter"/>
</dbReference>
<accession>A0A1L7WQC4</accession>
<dbReference type="EMBL" id="FJOG01000005">
    <property type="protein sequence ID" value="CZR54982.1"/>
    <property type="molecule type" value="Genomic_DNA"/>
</dbReference>
<reference evidence="4 5" key="1">
    <citation type="submission" date="2016-03" db="EMBL/GenBank/DDBJ databases">
        <authorList>
            <person name="Ploux O."/>
        </authorList>
    </citation>
    <scope>NUCLEOTIDE SEQUENCE [LARGE SCALE GENOMIC DNA]</scope>
    <source>
        <strain evidence="4 5">UAMH 11012</strain>
    </source>
</reference>
<dbReference type="InterPro" id="IPR051164">
    <property type="entry name" value="NmrA-like_oxidored"/>
</dbReference>
<name>A0A1L7WQC4_9HELO</name>
<protein>
    <submittedName>
        <fullName evidence="4">Related to nitrogen metabolic regulation protein nmr</fullName>
    </submittedName>
</protein>
<dbReference type="PANTHER" id="PTHR42748:SF28">
    <property type="entry name" value="NMRA-LIKE DOMAIN-CONTAINING PROTEIN"/>
    <property type="match status" value="1"/>
</dbReference>
<evidence type="ECO:0000259" key="3">
    <source>
        <dbReference type="Pfam" id="PF05368"/>
    </source>
</evidence>
<feature type="domain" description="NmrA-like" evidence="3">
    <location>
        <begin position="6"/>
        <end position="285"/>
    </location>
</feature>
<dbReference type="PANTHER" id="PTHR42748">
    <property type="entry name" value="NITROGEN METABOLITE REPRESSION PROTEIN NMRA FAMILY MEMBER"/>
    <property type="match status" value="1"/>
</dbReference>
<dbReference type="AlphaFoldDB" id="A0A1L7WQC4"/>
<keyword evidence="2" id="KW-0521">NADP</keyword>
<proteinExistence type="inferred from homology"/>
<dbReference type="Pfam" id="PF05368">
    <property type="entry name" value="NmrA"/>
    <property type="match status" value="1"/>
</dbReference>
<dbReference type="Gene3D" id="3.40.50.720">
    <property type="entry name" value="NAD(P)-binding Rossmann-like Domain"/>
    <property type="match status" value="1"/>
</dbReference>
<dbReference type="Proteomes" id="UP000184330">
    <property type="component" value="Unassembled WGS sequence"/>
</dbReference>
<gene>
    <name evidence="4" type="ORF">PAC_04867</name>
</gene>
<evidence type="ECO:0000313" key="4">
    <source>
        <dbReference type="EMBL" id="CZR54982.1"/>
    </source>
</evidence>
<dbReference type="STRING" id="576137.A0A1L7WQC4"/>
<evidence type="ECO:0000256" key="1">
    <source>
        <dbReference type="ARBA" id="ARBA00006328"/>
    </source>
</evidence>
<dbReference type="OrthoDB" id="300709at2759"/>
<sequence>MSQPILTVIGATGTQGSSVVDAALAAGIYHVRAITRNTTSDKAASLRSRGAEVVSADLNNESSLIAAFVGSSAIYAVTDFFEPFAKAGPEEGMKVEVQQGKNLANAATKTPTLKHYIWSTLPNGFEISGGKYLVPHFEAKCKIDAYIKTIPDLYAKTTFLWITWYATNYAFPMFTPIFVPTSGKYLQICTGPATTPILSIGDAKSNVGLFTNAILAQPELTYTRYILAYMEETTMGEMFKTWGRAVGKEVAYVQVNDVGEFDNVWPNWGREMGVMMELWGEYGNKSWTGQDVLTTKDLGLTGGFVGIEEAFRKQGLSGLGL</sequence>
<evidence type="ECO:0000313" key="5">
    <source>
        <dbReference type="Proteomes" id="UP000184330"/>
    </source>
</evidence>
<dbReference type="Gene3D" id="3.90.25.10">
    <property type="entry name" value="UDP-galactose 4-epimerase, domain 1"/>
    <property type="match status" value="1"/>
</dbReference>
<dbReference type="SUPFAM" id="SSF51735">
    <property type="entry name" value="NAD(P)-binding Rossmann-fold domains"/>
    <property type="match status" value="1"/>
</dbReference>
<dbReference type="InterPro" id="IPR036291">
    <property type="entry name" value="NAD(P)-bd_dom_sf"/>
</dbReference>
<keyword evidence="5" id="KW-1185">Reference proteome</keyword>